<reference evidence="1" key="1">
    <citation type="submission" date="2019-04" db="EMBL/GenBank/DDBJ databases">
        <title>Microbes associate with the intestines of laboratory mice.</title>
        <authorList>
            <person name="Navarre W."/>
            <person name="Wong E."/>
            <person name="Huang K."/>
            <person name="Tropini C."/>
            <person name="Ng K."/>
            <person name="Yu B."/>
        </authorList>
    </citation>
    <scope>NUCLEOTIDE SEQUENCE</scope>
    <source>
        <strain evidence="1">NM73_A23</strain>
    </source>
</reference>
<sequence length="1074" mass="118706">MKRKLTLILASIFLCVGMALAQTPMKGVVVSAEDNEPVIGATVKVAGSQAGAVTDMNGEFSVNVAHGTRLEVSYVGMITKTVKASQNMRIALESDAQALDEVMVVAYGTQKKSSFTGSAAVVNADEIGKVQVTNAVDALKGKASGIQITTATGAPGSTPTIRIRGINSLNAENSPLIVLDGSPFDGSLNDINPVDVESMTVLKDAASTALYGARGGNGVILITTKSAKRGKNAVITFDAKVGANSRATPDYEMIDDPAAYYEMWYKGLYNYAKNTYGYSHAQAFAFANNNLTADNAYGLGYNVYTVQPGQTLIGQNGKLNPTATLGNIVSHNGKDYLITPDDWMDETYNTSTRQEYTMSASGATDRSTFYASVNYLNNEGITPQANYERFTARLNADYQLKPWLKLGMNMTYGHSDMDEVDNDGLGGSSGNMFAMSMIAPIYPLYIRDAQGNILYDDNAKINNYDYGDGTIIGLSRPYLGSGNQLSSAQLDRNHTQRNTFNGTGTLEVRLPYGFTVTAISNYYLREGRNTTTTNPFFGQYASSNGIVSIENSRTWSYNHQQRLNWRKEFGEHNVEAMVAHEYYRLYSDALYGSRDNMFSPNYYELSGAVNVRNTSSSGSDYNTESWLGRVMYDYADRYFGQASIVREGSSMFDPDNRWGTFWSLSAGWNIHNEDWFNVKWVDELKFKASYGENGNDKISAYRYITYYNIVNSNDAVSLTPGAYGNKKLSWEKNGKFNIGLDFSLFNGRLSGGLEFYANRTVDMIQTMPLPYTFGYTAYLDNIGNMTNRGFELNVRGDIIRNKDLTWTAYANMTTNHNEVTKLAEPSKRMYIGGGYMGSYSDNYCKVEGKSAYTFYMPKYAGVNEEGKSLWYKEVWAQDASTGEYLKNADGTYIVEDIVTTDQYSDATSFACEDALPDVYGGFGTSVQWKGFDFSVDFTYQLGGYVYDGTYASLMSSSNGQAIHVDMYDAWSPENTGSNIPRWQYADDRMGAQSDRWLTSASYLTLQNITLGYTLPKSLTQKLGINKVRIYGVADNIWTWSKRQGLDPRQSVTGSVSSAYYSAVRTISGGISVTF</sequence>
<proteinExistence type="predicted"/>
<keyword evidence="1" id="KW-0675">Receptor</keyword>
<keyword evidence="2" id="KW-1185">Reference proteome</keyword>
<evidence type="ECO:0000313" key="1">
    <source>
        <dbReference type="EMBL" id="TGX83112.1"/>
    </source>
</evidence>
<dbReference type="Proteomes" id="UP000308886">
    <property type="component" value="Unassembled WGS sequence"/>
</dbReference>
<evidence type="ECO:0000313" key="2">
    <source>
        <dbReference type="Proteomes" id="UP000308886"/>
    </source>
</evidence>
<name>A0AC61QRQ2_9BACT</name>
<organism evidence="1 2">
    <name type="scientific">Palleniella muris</name>
    <dbReference type="NCBI Taxonomy" id="3038145"/>
    <lineage>
        <taxon>Bacteria</taxon>
        <taxon>Pseudomonadati</taxon>
        <taxon>Bacteroidota</taxon>
        <taxon>Bacteroidia</taxon>
        <taxon>Bacteroidales</taxon>
        <taxon>Prevotellaceae</taxon>
        <taxon>Palleniella</taxon>
    </lineage>
</organism>
<accession>A0AC61QRQ2</accession>
<dbReference type="EMBL" id="SRZC01000005">
    <property type="protein sequence ID" value="TGX83112.1"/>
    <property type="molecule type" value="Genomic_DNA"/>
</dbReference>
<comment type="caution">
    <text evidence="1">The sequence shown here is derived from an EMBL/GenBank/DDBJ whole genome shotgun (WGS) entry which is preliminary data.</text>
</comment>
<gene>
    <name evidence="1" type="ORF">E5358_03985</name>
</gene>
<protein>
    <submittedName>
        <fullName evidence="1">TonB-dependent receptor</fullName>
    </submittedName>
</protein>